<keyword evidence="3" id="KW-0282">Flagellum</keyword>
<dbReference type="CDD" id="cd17470">
    <property type="entry name" value="T3SS_Flik_C"/>
    <property type="match status" value="1"/>
</dbReference>
<sequence>MNLSTVTMITTNDNQRVDQNAVNSGIPDFSAPEQSFDRVLASTLNNSQKTAAKEEKTPDKNQADSAEPQDAEITQATGRADRAVPEVVAEDVSFHKSKKSTPDELADAAGADSAHAVVAAAMQSEGNIALPAADSTAAAAEQTLAAADEATQLLVSMIQASQPPAGTPAQAASVAAAGSEPAVAAAILAPATQAKTSAATVDNDALLAEDNAPNTLPSAATASQSKSSLSGRSLAAHNAAIADVKSRGQALQQETSLRAGSDAASFTPAGQHDGQSAGSPPLSTTSVAVQQPVSVSAQTPAIQTSASIAPTITAQINAQLGSDEWQQAVSQQVIMFTRNGQQNAELRLHPQELGALQISLKLDDNQAQLHLVSANSQVRAAMEAALPHLRTSMAESGINLGQASVGSDASPGWQQQQQQQFQSSGGVEQSLLNEGNGAQSAAAVQTASVASVASLSGRVDIFA</sequence>
<feature type="region of interest" description="Disordered" evidence="1">
    <location>
        <begin position="401"/>
        <end position="434"/>
    </location>
</feature>
<feature type="region of interest" description="Disordered" evidence="1">
    <location>
        <begin position="210"/>
        <end position="231"/>
    </location>
</feature>
<keyword evidence="4" id="KW-1185">Reference proteome</keyword>
<evidence type="ECO:0000313" key="3">
    <source>
        <dbReference type="EMBL" id="MCL2895320.1"/>
    </source>
</evidence>
<comment type="caution">
    <text evidence="3">The sequence shown here is derived from an EMBL/GenBank/DDBJ whole genome shotgun (WGS) entry which is preliminary data.</text>
</comment>
<proteinExistence type="predicted"/>
<feature type="domain" description="Flagellar hook-length control protein-like C-terminal" evidence="2">
    <location>
        <begin position="331"/>
        <end position="411"/>
    </location>
</feature>
<protein>
    <submittedName>
        <fullName evidence="3">Flagellar hook-length control protein FliK</fullName>
    </submittedName>
</protein>
<reference evidence="3 4" key="1">
    <citation type="submission" date="2022-02" db="EMBL/GenBank/DDBJ databases">
        <title>Description of Brenneria tiliae sp. nov. isolated from symptomatic Tilia x moltkei and Tilia x europaea trees in the UK.</title>
        <authorList>
            <person name="Kile H."/>
        </authorList>
    </citation>
    <scope>NUCLEOTIDE SEQUENCE [LARGE SCALE GENOMIC DNA]</scope>
    <source>
        <strain evidence="3 4">MC1SB4.1</strain>
    </source>
</reference>
<dbReference type="PANTHER" id="PTHR37533:SF2">
    <property type="entry name" value="FLAGELLAR HOOK-LENGTH CONTROL PROTEIN"/>
    <property type="match status" value="1"/>
</dbReference>
<keyword evidence="3" id="KW-0966">Cell projection</keyword>
<evidence type="ECO:0000256" key="1">
    <source>
        <dbReference type="SAM" id="MobiDB-lite"/>
    </source>
</evidence>
<gene>
    <name evidence="3" type="ORF">MFP26_21855</name>
</gene>
<dbReference type="RefSeq" id="WP_249246307.1">
    <property type="nucleotide sequence ID" value="NZ_JAKPBZ010000116.1"/>
</dbReference>
<evidence type="ECO:0000259" key="2">
    <source>
        <dbReference type="Pfam" id="PF02120"/>
    </source>
</evidence>
<feature type="compositionally biased region" description="Polar residues" evidence="1">
    <location>
        <begin position="273"/>
        <end position="282"/>
    </location>
</feature>
<keyword evidence="3" id="KW-0969">Cilium</keyword>
<dbReference type="InterPro" id="IPR038610">
    <property type="entry name" value="FliK-like_C_sf"/>
</dbReference>
<evidence type="ECO:0000313" key="4">
    <source>
        <dbReference type="Proteomes" id="UP001203069"/>
    </source>
</evidence>
<feature type="region of interest" description="Disordered" evidence="1">
    <location>
        <begin position="245"/>
        <end position="287"/>
    </location>
</feature>
<feature type="compositionally biased region" description="Basic and acidic residues" evidence="1">
    <location>
        <begin position="51"/>
        <end position="62"/>
    </location>
</feature>
<dbReference type="Pfam" id="PF02120">
    <property type="entry name" value="Flg_hook"/>
    <property type="match status" value="1"/>
</dbReference>
<organism evidence="3 4">
    <name type="scientific">Brenneria tiliae</name>
    <dbReference type="NCBI Taxonomy" id="2914984"/>
    <lineage>
        <taxon>Bacteria</taxon>
        <taxon>Pseudomonadati</taxon>
        <taxon>Pseudomonadota</taxon>
        <taxon>Gammaproteobacteria</taxon>
        <taxon>Enterobacterales</taxon>
        <taxon>Pectobacteriaceae</taxon>
        <taxon>Brenneria</taxon>
    </lineage>
</organism>
<dbReference type="EMBL" id="JAKPBZ010000116">
    <property type="protein sequence ID" value="MCL2895320.1"/>
    <property type="molecule type" value="Genomic_DNA"/>
</dbReference>
<name>A0ABT0MZN0_9GAMM</name>
<feature type="compositionally biased region" description="Polar residues" evidence="1">
    <location>
        <begin position="423"/>
        <end position="434"/>
    </location>
</feature>
<dbReference type="InterPro" id="IPR052563">
    <property type="entry name" value="FliK"/>
</dbReference>
<dbReference type="Proteomes" id="UP001203069">
    <property type="component" value="Unassembled WGS sequence"/>
</dbReference>
<feature type="compositionally biased region" description="Polar residues" evidence="1">
    <location>
        <begin position="249"/>
        <end position="258"/>
    </location>
</feature>
<dbReference type="Gene3D" id="3.30.750.140">
    <property type="match status" value="1"/>
</dbReference>
<feature type="region of interest" description="Disordered" evidence="1">
    <location>
        <begin position="45"/>
        <end position="83"/>
    </location>
</feature>
<feature type="compositionally biased region" description="Polar residues" evidence="1">
    <location>
        <begin position="212"/>
        <end position="222"/>
    </location>
</feature>
<dbReference type="PANTHER" id="PTHR37533">
    <property type="entry name" value="FLAGELLAR HOOK-LENGTH CONTROL PROTEIN"/>
    <property type="match status" value="1"/>
</dbReference>
<accession>A0ABT0MZN0</accession>
<dbReference type="InterPro" id="IPR021136">
    <property type="entry name" value="Flagellar_hook_control-like_C"/>
</dbReference>